<feature type="domain" description="RRM" evidence="3">
    <location>
        <begin position="3"/>
        <end position="77"/>
    </location>
</feature>
<evidence type="ECO:0000313" key="4">
    <source>
        <dbReference type="EMBL" id="KAF9696898.1"/>
    </source>
</evidence>
<dbReference type="GO" id="GO:0003723">
    <property type="term" value="F:RNA binding"/>
    <property type="evidence" value="ECO:0007669"/>
    <property type="project" value="UniProtKB-UniRule"/>
</dbReference>
<feature type="region of interest" description="Disordered" evidence="2">
    <location>
        <begin position="69"/>
        <end position="100"/>
    </location>
</feature>
<dbReference type="EMBL" id="RZGK01000008">
    <property type="protein sequence ID" value="KAF9696898.1"/>
    <property type="molecule type" value="Genomic_DNA"/>
</dbReference>
<feature type="compositionally biased region" description="Basic and acidic residues" evidence="2">
    <location>
        <begin position="82"/>
        <end position="100"/>
    </location>
</feature>
<accession>A0A8H7J5A6</accession>
<sequence>MASTVHVENISTKTSEDEIKSFFSFCGKIQDISVKSTGNDTQSASVTFEKSAAAKTALLLDSTQLGPNSVHVKSAQSGGEPAAEKGATDDSHDNDHIAQEQKPRARIIAEYLAHGYVISDKAIESALATDKQHGYSSKFLQTLQNLDSKTQASQKAQVVDQKLGLSNKALGAWAGLTSYFDKAQGTPTGQKLRAFYDQGNKTVMDVHNEARYLADLKKGQSGSGSKPTKEEADVHGVGNGKTQCNCGSVSGKCPCPEGQCACSGCDKAENGGKPSAKEANVHGVGDGKTQCNCGSVSGKCPCPEGQCACSGCDKAENGGKPSVEEANVHEVGNGKTQCNCGSVSGKCPCPEGQCACSGCAKDTTKSEKSGQAGDASYAAIADSKQ</sequence>
<gene>
    <name evidence="4" type="ORF">EKO04_005078</name>
</gene>
<keyword evidence="1" id="KW-0694">RNA-binding</keyword>
<dbReference type="InterPro" id="IPR012677">
    <property type="entry name" value="Nucleotide-bd_a/b_plait_sf"/>
</dbReference>
<reference evidence="4" key="2">
    <citation type="submission" date="2020-09" db="EMBL/GenBank/DDBJ databases">
        <title>Reference genome assembly for Australian Ascochyta lentis isolate Al4.</title>
        <authorList>
            <person name="Lee R.C."/>
            <person name="Farfan-Caceres L.M."/>
            <person name="Debler J.W."/>
            <person name="Williams A.H."/>
            <person name="Henares B.M."/>
        </authorList>
    </citation>
    <scope>NUCLEOTIDE SEQUENCE</scope>
    <source>
        <strain evidence="4">Al4</strain>
    </source>
</reference>
<evidence type="ECO:0000256" key="1">
    <source>
        <dbReference type="PROSITE-ProRule" id="PRU00176"/>
    </source>
</evidence>
<dbReference type="PANTHER" id="PTHR32343:SF10">
    <property type="entry name" value="RNA-BINDING REGION RNP-1 DOMAIN-CONTAINING PROTEIN"/>
    <property type="match status" value="1"/>
</dbReference>
<dbReference type="Proteomes" id="UP000651452">
    <property type="component" value="Unassembled WGS sequence"/>
</dbReference>
<dbReference type="Gene3D" id="3.30.70.330">
    <property type="match status" value="1"/>
</dbReference>
<dbReference type="InterPro" id="IPR035979">
    <property type="entry name" value="RBD_domain_sf"/>
</dbReference>
<dbReference type="PANTHER" id="PTHR32343">
    <property type="entry name" value="SERINE/ARGININE-RICH SPLICING FACTOR"/>
    <property type="match status" value="1"/>
</dbReference>
<proteinExistence type="predicted"/>
<feature type="region of interest" description="Disordered" evidence="2">
    <location>
        <begin position="365"/>
        <end position="385"/>
    </location>
</feature>
<dbReference type="OrthoDB" id="7763451at2759"/>
<dbReference type="Pfam" id="PF00076">
    <property type="entry name" value="RRM_1"/>
    <property type="match status" value="1"/>
</dbReference>
<dbReference type="SMART" id="SM00360">
    <property type="entry name" value="RRM"/>
    <property type="match status" value="1"/>
</dbReference>
<dbReference type="AlphaFoldDB" id="A0A8H7J5A6"/>
<dbReference type="InterPro" id="IPR000504">
    <property type="entry name" value="RRM_dom"/>
</dbReference>
<comment type="caution">
    <text evidence="4">The sequence shown here is derived from an EMBL/GenBank/DDBJ whole genome shotgun (WGS) entry which is preliminary data.</text>
</comment>
<name>A0A8H7J5A6_9PLEO</name>
<reference evidence="4" key="1">
    <citation type="submission" date="2018-12" db="EMBL/GenBank/DDBJ databases">
        <authorList>
            <person name="Syme R.A."/>
            <person name="Farfan-Caceres L."/>
            <person name="Lichtenzveig J."/>
        </authorList>
    </citation>
    <scope>NUCLEOTIDE SEQUENCE</scope>
    <source>
        <strain evidence="4">Al4</strain>
    </source>
</reference>
<evidence type="ECO:0000256" key="2">
    <source>
        <dbReference type="SAM" id="MobiDB-lite"/>
    </source>
</evidence>
<evidence type="ECO:0000313" key="5">
    <source>
        <dbReference type="Proteomes" id="UP000651452"/>
    </source>
</evidence>
<organism evidence="4 5">
    <name type="scientific">Ascochyta lentis</name>
    <dbReference type="NCBI Taxonomy" id="205686"/>
    <lineage>
        <taxon>Eukaryota</taxon>
        <taxon>Fungi</taxon>
        <taxon>Dikarya</taxon>
        <taxon>Ascomycota</taxon>
        <taxon>Pezizomycotina</taxon>
        <taxon>Dothideomycetes</taxon>
        <taxon>Pleosporomycetidae</taxon>
        <taxon>Pleosporales</taxon>
        <taxon>Pleosporineae</taxon>
        <taxon>Didymellaceae</taxon>
        <taxon>Ascochyta</taxon>
    </lineage>
</organism>
<dbReference type="PROSITE" id="PS50102">
    <property type="entry name" value="RRM"/>
    <property type="match status" value="1"/>
</dbReference>
<evidence type="ECO:0000259" key="3">
    <source>
        <dbReference type="PROSITE" id="PS50102"/>
    </source>
</evidence>
<protein>
    <recommendedName>
        <fullName evidence="3">RRM domain-containing protein</fullName>
    </recommendedName>
</protein>
<keyword evidence="5" id="KW-1185">Reference proteome</keyword>
<dbReference type="SUPFAM" id="SSF54928">
    <property type="entry name" value="RNA-binding domain, RBD"/>
    <property type="match status" value="1"/>
</dbReference>